<keyword evidence="17" id="KW-0376">Hydrogen peroxide</keyword>
<dbReference type="InterPro" id="IPR013112">
    <property type="entry name" value="FAD-bd_8"/>
</dbReference>
<evidence type="ECO:0000256" key="7">
    <source>
        <dbReference type="ARBA" id="ARBA00022630"/>
    </source>
</evidence>
<evidence type="ECO:0000256" key="17">
    <source>
        <dbReference type="ARBA" id="ARBA00023324"/>
    </source>
</evidence>
<keyword evidence="13" id="KW-0521">NADP</keyword>
<evidence type="ECO:0000256" key="16">
    <source>
        <dbReference type="ARBA" id="ARBA00023136"/>
    </source>
</evidence>
<comment type="catalytic activity">
    <reaction evidence="18">
        <text>NADH + O2 + H(+) = H2O2 + NAD(+)</text>
        <dbReference type="Rhea" id="RHEA:11264"/>
        <dbReference type="ChEBI" id="CHEBI:15378"/>
        <dbReference type="ChEBI" id="CHEBI:15379"/>
        <dbReference type="ChEBI" id="CHEBI:16240"/>
        <dbReference type="ChEBI" id="CHEBI:57540"/>
        <dbReference type="ChEBI" id="CHEBI:57945"/>
        <dbReference type="EC" id="1.6.3.1"/>
    </reaction>
</comment>
<keyword evidence="11" id="KW-0274">FAD</keyword>
<comment type="function">
    <text evidence="1">Generates hydrogen peroxide which is required for the activity of thyroid peroxidase/TPO and lactoperoxidase/LPO. Plays a role in thyroid hormones synthesis and lactoperoxidase-mediated antimicrobial defense at the surface of mucosa. May have its own peroxidase activity through its N-terminal peroxidase-like domain.</text>
</comment>
<organism evidence="24 25">
    <name type="scientific">Spermophilus dauricus</name>
    <name type="common">Daurian ground squirrel</name>
    <dbReference type="NCBI Taxonomy" id="99837"/>
    <lineage>
        <taxon>Eukaryota</taxon>
        <taxon>Metazoa</taxon>
        <taxon>Chordata</taxon>
        <taxon>Craniata</taxon>
        <taxon>Vertebrata</taxon>
        <taxon>Euteleostomi</taxon>
        <taxon>Mammalia</taxon>
        <taxon>Eutheria</taxon>
        <taxon>Euarchontoglires</taxon>
        <taxon>Glires</taxon>
        <taxon>Rodentia</taxon>
        <taxon>Sciuromorpha</taxon>
        <taxon>Sciuridae</taxon>
        <taxon>Xerinae</taxon>
        <taxon>Marmotini</taxon>
        <taxon>Spermophilus</taxon>
    </lineage>
</organism>
<evidence type="ECO:0000256" key="12">
    <source>
        <dbReference type="ARBA" id="ARBA00022837"/>
    </source>
</evidence>
<dbReference type="GO" id="GO:0005509">
    <property type="term" value="F:calcium ion binding"/>
    <property type="evidence" value="ECO:0007669"/>
    <property type="project" value="InterPro"/>
</dbReference>
<dbReference type="InterPro" id="IPR050369">
    <property type="entry name" value="RBOH/FRE"/>
</dbReference>
<dbReference type="InterPro" id="IPR013130">
    <property type="entry name" value="Fe3_Rdtase_TM_dom"/>
</dbReference>
<evidence type="ECO:0000256" key="14">
    <source>
        <dbReference type="ARBA" id="ARBA00022989"/>
    </source>
</evidence>
<dbReference type="Pfam" id="PF00036">
    <property type="entry name" value="EF-hand_1"/>
    <property type="match status" value="1"/>
</dbReference>
<protein>
    <recommendedName>
        <fullName evidence="5">NAD(P)H oxidase (H2O2-forming)</fullName>
        <ecNumber evidence="5">1.6.3.1</ecNumber>
    </recommendedName>
</protein>
<dbReference type="InterPro" id="IPR017938">
    <property type="entry name" value="Riboflavin_synthase-like_b-brl"/>
</dbReference>
<keyword evidence="17" id="KW-0575">Peroxidase</keyword>
<dbReference type="InterPro" id="IPR039261">
    <property type="entry name" value="FNR_nucleotide-bd"/>
</dbReference>
<keyword evidence="12" id="KW-0106">Calcium</keyword>
<feature type="transmembrane region" description="Helical" evidence="20">
    <location>
        <begin position="999"/>
        <end position="1020"/>
    </location>
</feature>
<evidence type="ECO:0000256" key="3">
    <source>
        <dbReference type="ARBA" id="ARBA00005197"/>
    </source>
</evidence>
<dbReference type="PANTHER" id="PTHR11972">
    <property type="entry name" value="NADPH OXIDASE"/>
    <property type="match status" value="1"/>
</dbReference>
<evidence type="ECO:0000256" key="5">
    <source>
        <dbReference type="ARBA" id="ARBA00012698"/>
    </source>
</evidence>
<dbReference type="SFLD" id="SFLDS00052">
    <property type="entry name" value="Ferric_Reductase_Domain"/>
    <property type="match status" value="1"/>
</dbReference>
<keyword evidence="10" id="KW-0677">Repeat</keyword>
<dbReference type="CDD" id="cd00051">
    <property type="entry name" value="EFh"/>
    <property type="match status" value="2"/>
</dbReference>
<evidence type="ECO:0000256" key="11">
    <source>
        <dbReference type="ARBA" id="ARBA00022827"/>
    </source>
</evidence>
<dbReference type="Pfam" id="PF08022">
    <property type="entry name" value="FAD_binding_8"/>
    <property type="match status" value="1"/>
</dbReference>
<evidence type="ECO:0000256" key="9">
    <source>
        <dbReference type="ARBA" id="ARBA00022723"/>
    </source>
</evidence>
<evidence type="ECO:0000256" key="6">
    <source>
        <dbReference type="ARBA" id="ARBA00022534"/>
    </source>
</evidence>
<dbReference type="InterPro" id="IPR013121">
    <property type="entry name" value="Fe_red_NAD-bd_6"/>
</dbReference>
<dbReference type="Pfam" id="PF01794">
    <property type="entry name" value="Ferric_reduct"/>
    <property type="match status" value="1"/>
</dbReference>
<dbReference type="Pfam" id="PF08030">
    <property type="entry name" value="NAD_binding_6"/>
    <property type="match status" value="1"/>
</dbReference>
<feature type="transmembrane region" description="Helical" evidence="20">
    <location>
        <begin position="956"/>
        <end position="979"/>
    </location>
</feature>
<comment type="similarity">
    <text evidence="4">In the N-terminal section; belongs to the peroxidase family.</text>
</comment>
<evidence type="ECO:0000256" key="4">
    <source>
        <dbReference type="ARBA" id="ARBA00005644"/>
    </source>
</evidence>
<evidence type="ECO:0000256" key="21">
    <source>
        <dbReference type="SAM" id="SignalP"/>
    </source>
</evidence>
<evidence type="ECO:0000256" key="10">
    <source>
        <dbReference type="ARBA" id="ARBA00022737"/>
    </source>
</evidence>
<feature type="transmembrane region" description="Helical" evidence="20">
    <location>
        <begin position="506"/>
        <end position="530"/>
    </location>
</feature>
<dbReference type="CDD" id="cd06186">
    <property type="entry name" value="NOX_Duox_like_FAD_NADP"/>
    <property type="match status" value="1"/>
</dbReference>
<dbReference type="PANTHER" id="PTHR11972:SF75">
    <property type="entry name" value="DUAL OXIDASE 1"/>
    <property type="match status" value="1"/>
</dbReference>
<evidence type="ECO:0000256" key="20">
    <source>
        <dbReference type="SAM" id="Phobius"/>
    </source>
</evidence>
<accession>A0A8C9PV34</accession>
<name>A0A8C9PV34_SPEDA</name>
<dbReference type="InterPro" id="IPR017927">
    <property type="entry name" value="FAD-bd_FR_type"/>
</dbReference>
<dbReference type="FunFam" id="2.40.30.10:FF:000043">
    <property type="entry name" value="dual oxidase 1"/>
    <property type="match status" value="1"/>
</dbReference>
<dbReference type="InterPro" id="IPR010255">
    <property type="entry name" value="Haem_peroxidase_sf"/>
</dbReference>
<proteinExistence type="inferred from homology"/>
<dbReference type="InterPro" id="IPR037120">
    <property type="entry name" value="Haem_peroxidase_sf_animal"/>
</dbReference>
<dbReference type="GO" id="GO:0004601">
    <property type="term" value="F:peroxidase activity"/>
    <property type="evidence" value="ECO:0007669"/>
    <property type="project" value="InterPro"/>
</dbReference>
<dbReference type="GO" id="GO:0020037">
    <property type="term" value="F:heme binding"/>
    <property type="evidence" value="ECO:0007669"/>
    <property type="project" value="InterPro"/>
</dbReference>
<dbReference type="Pfam" id="PF13499">
    <property type="entry name" value="EF-hand_7"/>
    <property type="match status" value="1"/>
</dbReference>
<dbReference type="Pfam" id="PF03098">
    <property type="entry name" value="An_peroxidase"/>
    <property type="match status" value="2"/>
</dbReference>
<keyword evidence="25" id="KW-1185">Reference proteome</keyword>
<dbReference type="GO" id="GO:0016174">
    <property type="term" value="F:NAD(P)H oxidase H2O2-forming activity"/>
    <property type="evidence" value="ECO:0007669"/>
    <property type="project" value="UniProtKB-EC"/>
</dbReference>
<dbReference type="PROSITE" id="PS51384">
    <property type="entry name" value="FAD_FR"/>
    <property type="match status" value="1"/>
</dbReference>
<dbReference type="GO" id="GO:0006590">
    <property type="term" value="P:thyroid hormone generation"/>
    <property type="evidence" value="ECO:0007669"/>
    <property type="project" value="UniProtKB-UniPathway"/>
</dbReference>
<comment type="catalytic activity">
    <reaction evidence="19">
        <text>NADPH + O2 + H(+) = H2O2 + NADP(+)</text>
        <dbReference type="Rhea" id="RHEA:11260"/>
        <dbReference type="ChEBI" id="CHEBI:15378"/>
        <dbReference type="ChEBI" id="CHEBI:15379"/>
        <dbReference type="ChEBI" id="CHEBI:16240"/>
        <dbReference type="ChEBI" id="CHEBI:57783"/>
        <dbReference type="ChEBI" id="CHEBI:58349"/>
        <dbReference type="EC" id="1.6.3.1"/>
    </reaction>
</comment>
<dbReference type="GO" id="GO:0042744">
    <property type="term" value="P:hydrogen peroxide catabolic process"/>
    <property type="evidence" value="ECO:0007669"/>
    <property type="project" value="UniProtKB-KW"/>
</dbReference>
<dbReference type="GO" id="GO:0042554">
    <property type="term" value="P:superoxide anion generation"/>
    <property type="evidence" value="ECO:0007669"/>
    <property type="project" value="TreeGrafter"/>
</dbReference>
<feature type="chain" id="PRO_5034444902" description="NAD(P)H oxidase (H2O2-forming)" evidence="21">
    <location>
        <begin position="22"/>
        <end position="1444"/>
    </location>
</feature>
<evidence type="ECO:0000256" key="1">
    <source>
        <dbReference type="ARBA" id="ARBA00003796"/>
    </source>
</evidence>
<feature type="signal peptide" evidence="21">
    <location>
        <begin position="1"/>
        <end position="21"/>
    </location>
</feature>
<evidence type="ECO:0000256" key="13">
    <source>
        <dbReference type="ARBA" id="ARBA00022857"/>
    </source>
</evidence>
<dbReference type="EC" id="1.6.3.1" evidence="5"/>
<dbReference type="InterPro" id="IPR018247">
    <property type="entry name" value="EF_Hand_1_Ca_BS"/>
</dbReference>
<dbReference type="InterPro" id="IPR002048">
    <property type="entry name" value="EF_hand_dom"/>
</dbReference>
<dbReference type="FunFam" id="1.10.640.10:FF:000028">
    <property type="entry name" value="Dual oxidase 2 variant"/>
    <property type="match status" value="1"/>
</dbReference>
<keyword evidence="9" id="KW-0479">Metal-binding</keyword>
<feature type="domain" description="FAD-binding FR-type" evidence="23">
    <location>
        <begin position="1181"/>
        <end position="1287"/>
    </location>
</feature>
<feature type="transmembrane region" description="Helical" evidence="20">
    <location>
        <begin position="1132"/>
        <end position="1154"/>
    </location>
</feature>
<evidence type="ECO:0000256" key="2">
    <source>
        <dbReference type="ARBA" id="ARBA00004424"/>
    </source>
</evidence>
<dbReference type="GO" id="GO:0006952">
    <property type="term" value="P:defense response"/>
    <property type="evidence" value="ECO:0007669"/>
    <property type="project" value="TreeGrafter"/>
</dbReference>
<comment type="subcellular location">
    <subcellularLocation>
        <location evidence="2">Apical cell membrane</location>
        <topology evidence="2">Multi-pass membrane protein</topology>
    </subcellularLocation>
</comment>
<evidence type="ECO:0000256" key="15">
    <source>
        <dbReference type="ARBA" id="ARBA00023002"/>
    </source>
</evidence>
<dbReference type="GO" id="GO:0006979">
    <property type="term" value="P:response to oxidative stress"/>
    <property type="evidence" value="ECO:0007669"/>
    <property type="project" value="InterPro"/>
</dbReference>
<dbReference type="GO" id="GO:0042446">
    <property type="term" value="P:hormone biosynthetic process"/>
    <property type="evidence" value="ECO:0007669"/>
    <property type="project" value="UniProtKB-KW"/>
</dbReference>
<feature type="domain" description="EF-hand" evidence="22">
    <location>
        <begin position="762"/>
        <end position="797"/>
    </location>
</feature>
<dbReference type="SFLD" id="SFLDG01168">
    <property type="entry name" value="Ferric_reductase_subgroup_(FRE"/>
    <property type="match status" value="1"/>
</dbReference>
<dbReference type="PROSITE" id="PS50292">
    <property type="entry name" value="PEROXIDASE_3"/>
    <property type="match status" value="1"/>
</dbReference>
<dbReference type="Proteomes" id="UP000694422">
    <property type="component" value="Unplaced"/>
</dbReference>
<evidence type="ECO:0000256" key="19">
    <source>
        <dbReference type="ARBA" id="ARBA00048762"/>
    </source>
</evidence>
<dbReference type="PROSITE" id="PS50222">
    <property type="entry name" value="EF_HAND_2"/>
    <property type="match status" value="2"/>
</dbReference>
<dbReference type="PROSITE" id="PS00018">
    <property type="entry name" value="EF_HAND_1"/>
    <property type="match status" value="2"/>
</dbReference>
<feature type="transmembrane region" description="Helical" evidence="20">
    <location>
        <begin position="1094"/>
        <end position="1120"/>
    </location>
</feature>
<keyword evidence="14 20" id="KW-1133">Transmembrane helix</keyword>
<keyword evidence="16 20" id="KW-0472">Membrane</keyword>
<evidence type="ECO:0000256" key="18">
    <source>
        <dbReference type="ARBA" id="ARBA00047455"/>
    </source>
</evidence>
<dbReference type="FunFam" id="1.10.238.10:FF:000095">
    <property type="entry name" value="dual oxidase 2"/>
    <property type="match status" value="1"/>
</dbReference>
<dbReference type="Gene3D" id="1.10.238.10">
    <property type="entry name" value="EF-hand"/>
    <property type="match status" value="1"/>
</dbReference>
<dbReference type="InterPro" id="IPR019791">
    <property type="entry name" value="Haem_peroxidase_animal"/>
</dbReference>
<dbReference type="SUPFAM" id="SSF47473">
    <property type="entry name" value="EF-hand"/>
    <property type="match status" value="1"/>
</dbReference>
<dbReference type="Gene3D" id="2.40.30.10">
    <property type="entry name" value="Translation factors"/>
    <property type="match status" value="1"/>
</dbReference>
<sequence length="1444" mass="165738">MGFYLALAWTLLIGPWTPMGAQKPIAWEVQRFDGWYNNLVEHRWGSKGSRLQRLVPASYADGVYQPLGEPHLPNPRDLSNTAMRGPAGQASLRNRTVLGLFFGYHVLSDLVNVETPGCPAEFLNIHVPPGDPVFDPTQRGDVVLPFQRSRWDPETGQSPSKPRDLVRRRLGLGQVAPWGSGLAGWARERLRCESSYYDIRFTLLFLLCVPHTDDRPLFPHPRYRSFLDPSISPEFVVASEQFFSTMVPPGVYMRNASCYFQRIVNKNTSFSRALRVCNSYWNRKNPNLQSAEDVDALLLGMASQIAEKEDHVVVEDVRDFWPGPLKFSRTDYLASCLQRGRDLGLPSYTKARAALGLPPISHWKDINPALSQSDGTVLEATAALYNQDLSRLELLPGGLLESHGDPGPLFSTIILDQFVRLRDGDRYWFENTRNGLFSEREIAEIRNTSLRDILVAITNVDPSALQPNVFYWLAGDPCPQPRQLNMEGLPACVPLVIRDYFEGSGFGFGLTIGTLCCFPLVSLLSAWIVARLRMRNFKRLQGQERQSIMSEKLVGGVEALEWQGRKEPCRPVLVHLQPGQMRVLDGRLTVLRTIQLRPPQKVNLILSNNRGRRTLLLKIPKEYDLVWPRWPLPAWLVENLRAALKENGLSFQEWELREQELMRAAVTREQRSHLLETFFRHLFSQVLDIDQADAGTLPLDSSQKVREALTCELSRAEFAESLGLKPQDMFVESMFSLADKDGNGYLSFREFLDILVVFMKGSPEEKSRLMFRMYDFDGNGLISKEEFIRMLRSFIEISNNCLSKAQLAEVVESMFRESGFQDKEELTWEDFHFMLRDHDSELRFTQLCVKGVEVPEVIKDLCRRASYISQEKICPSPRVGARCSRNNMETGLTPQKLQCPMDTDPPQEIRRRFGKKVTSFQPLLFTEAHREKFQRSRRHQTVQQFKRFIENYRRHIGCVAVFYAIAWALFLERAYYYAFAAHHMGITDTTRVGIILSRGTAASISFMYSYILLTMCRNLITFLRETFLNRYVPFDAAVDFHRLIASTAIVLTVIHSAGHVVNVYLFSISPLSVLSCLFPGLFHDDGSEFPQKYYWWFFQTVPGFTGVVLLLVLAIMYVFASHHFRRRSFRGFWLTHHLYVLFYILLIIHGSFALIQLPRFHIFFLVPALIYVGDKLVSLSRKKVEISVVKAELLPSGVTHLQFQRPQGFEYKSGQWVRIACLALGTTEYHPFTLTSAPHEDTLSLHIRVAGPWTTRLREIYSPPTGDSCVRYPKLYLDGPFGEGHQEWHKFEVSVLVGGGIGVTPFASILKDLVFKSSVSCQVFCKKIYFIWVTRTQRQFEWLADIIREVEENDCQDLVSVHIYITQLAEKFDLRTTMLYICERHFQKGEEGPFFNSLQEVHPQVRKIGVFSCGPPGMTKNVEKACQLINRQDRTHFSHHYENF</sequence>
<evidence type="ECO:0000313" key="25">
    <source>
        <dbReference type="Proteomes" id="UP000694422"/>
    </source>
</evidence>
<reference evidence="24" key="1">
    <citation type="submission" date="2025-08" db="UniProtKB">
        <authorList>
            <consortium name="Ensembl"/>
        </authorList>
    </citation>
    <scope>IDENTIFICATION</scope>
</reference>
<dbReference type="GO" id="GO:0043020">
    <property type="term" value="C:NADPH oxidase complex"/>
    <property type="evidence" value="ECO:0007669"/>
    <property type="project" value="TreeGrafter"/>
</dbReference>
<dbReference type="GO" id="GO:0016324">
    <property type="term" value="C:apical plasma membrane"/>
    <property type="evidence" value="ECO:0007669"/>
    <property type="project" value="UniProtKB-SubCell"/>
</dbReference>
<reference evidence="24" key="2">
    <citation type="submission" date="2025-09" db="UniProtKB">
        <authorList>
            <consortium name="Ensembl"/>
        </authorList>
    </citation>
    <scope>IDENTIFICATION</scope>
</reference>
<feature type="transmembrane region" description="Helical" evidence="20">
    <location>
        <begin position="1063"/>
        <end position="1082"/>
    </location>
</feature>
<dbReference type="InterPro" id="IPR011992">
    <property type="entry name" value="EF-hand-dom_pair"/>
</dbReference>
<keyword evidence="21" id="KW-0732">Signal</keyword>
<feature type="domain" description="EF-hand" evidence="22">
    <location>
        <begin position="726"/>
        <end position="761"/>
    </location>
</feature>
<comment type="pathway">
    <text evidence="3">Hormone biosynthesis; thyroid hormone biosynthesis.</text>
</comment>
<dbReference type="GO" id="GO:0016175">
    <property type="term" value="F:superoxide-generating NAD(P)H oxidase activity"/>
    <property type="evidence" value="ECO:0007669"/>
    <property type="project" value="TreeGrafter"/>
</dbReference>
<dbReference type="SUPFAM" id="SSF48113">
    <property type="entry name" value="Heme-dependent peroxidases"/>
    <property type="match status" value="1"/>
</dbReference>
<dbReference type="Gene3D" id="3.40.50.80">
    <property type="entry name" value="Nucleotide-binding domain of ferredoxin-NADP reductase (FNR) module"/>
    <property type="match status" value="1"/>
</dbReference>
<dbReference type="PRINTS" id="PR00450">
    <property type="entry name" value="RECOVERIN"/>
</dbReference>
<keyword evidence="6" id="KW-0893">Thyroid hormones biosynthesis</keyword>
<evidence type="ECO:0000313" key="24">
    <source>
        <dbReference type="Ensembl" id="ENSSDAP00000016119.1"/>
    </source>
</evidence>
<evidence type="ECO:0000259" key="23">
    <source>
        <dbReference type="PROSITE" id="PS51384"/>
    </source>
</evidence>
<dbReference type="SMART" id="SM00054">
    <property type="entry name" value="EFh"/>
    <property type="match status" value="2"/>
</dbReference>
<dbReference type="SUPFAM" id="SSF52343">
    <property type="entry name" value="Ferredoxin reductase-like, C-terminal NADP-linked domain"/>
    <property type="match status" value="1"/>
</dbReference>
<evidence type="ECO:0000256" key="8">
    <source>
        <dbReference type="ARBA" id="ARBA00022692"/>
    </source>
</evidence>
<dbReference type="SUPFAM" id="SSF63380">
    <property type="entry name" value="Riboflavin synthase domain-like"/>
    <property type="match status" value="1"/>
</dbReference>
<dbReference type="SFLD" id="SFLDG01169">
    <property type="entry name" value="NADPH_oxidase_subgroup_(NOX)"/>
    <property type="match status" value="1"/>
</dbReference>
<evidence type="ECO:0000259" key="22">
    <source>
        <dbReference type="PROSITE" id="PS50222"/>
    </source>
</evidence>
<keyword evidence="7" id="KW-0285">Flavoprotein</keyword>
<dbReference type="Ensembl" id="ENSSDAT00000018308.1">
    <property type="protein sequence ID" value="ENSSDAP00000016119.1"/>
    <property type="gene ID" value="ENSSDAG00000014542.1"/>
</dbReference>
<dbReference type="Gene3D" id="1.10.640.10">
    <property type="entry name" value="Haem peroxidase domain superfamily, animal type"/>
    <property type="match status" value="2"/>
</dbReference>
<keyword evidence="15" id="KW-0560">Oxidoreductase</keyword>
<dbReference type="UniPathway" id="UPA00194"/>
<keyword evidence="8 20" id="KW-0812">Transmembrane</keyword>